<evidence type="ECO:0000256" key="5">
    <source>
        <dbReference type="ARBA" id="ARBA00023015"/>
    </source>
</evidence>
<evidence type="ECO:0000259" key="10">
    <source>
        <dbReference type="PROSITE" id="PS50808"/>
    </source>
</evidence>
<evidence type="ECO:0000256" key="7">
    <source>
        <dbReference type="ARBA" id="ARBA00023163"/>
    </source>
</evidence>
<keyword evidence="7" id="KW-0804">Transcription</keyword>
<dbReference type="PANTHER" id="PTHR46481:SF10">
    <property type="entry name" value="ZINC FINGER BED DOMAIN-CONTAINING PROTEIN 39"/>
    <property type="match status" value="1"/>
</dbReference>
<dbReference type="RefSeq" id="XP_065673867.1">
    <property type="nucleotide sequence ID" value="XM_065817795.1"/>
</dbReference>
<evidence type="ECO:0000256" key="6">
    <source>
        <dbReference type="ARBA" id="ARBA00023125"/>
    </source>
</evidence>
<evidence type="ECO:0000313" key="12">
    <source>
        <dbReference type="RefSeq" id="XP_065673867.1"/>
    </source>
</evidence>
<evidence type="ECO:0000256" key="8">
    <source>
        <dbReference type="ARBA" id="ARBA00023242"/>
    </source>
</evidence>
<evidence type="ECO:0000256" key="1">
    <source>
        <dbReference type="ARBA" id="ARBA00004123"/>
    </source>
</evidence>
<dbReference type="SUPFAM" id="SSF57667">
    <property type="entry name" value="beta-beta-alpha zinc fingers"/>
    <property type="match status" value="1"/>
</dbReference>
<dbReference type="InterPro" id="IPR008906">
    <property type="entry name" value="HATC_C_dom"/>
</dbReference>
<dbReference type="Proteomes" id="UP001652625">
    <property type="component" value="Chromosome 14"/>
</dbReference>
<sequence length="593" mass="67291">MSPRKNKIWRYFQKTSDGAECKACKKSLKTKDGNTSGLHRHLEKKHSQDYFEYSEKTDDSLLPPPKKKQRTMVEMLETKSKYDKENSIQKQFDSAMLDYFCTDLASFSAVEGRGFKKLFDIANPKLSLYHRTTYSRKLSIRLREVQAGMKSIITEITPNLKSAAFTSDLWTSRAQDSYISWTFHAIDENWRQTGILIKGKLDSFLEELNLPADLPMYCVNDQARNMKFAVKLSKRLDQYLCNNHILQCAVRDSFGMTAGMDDALQTCKDLASLTHQSTVAAELLESESDAQGINFRQLRQSVDTRWNSELDCMASVLHLKSAIISLCANEDIFSSKTISASQWKSIEGAVEILAPLKEATETWSTESIPTINTVADSLYIINDKIDQFIETDGKNGYGVLYAKNLKSCIEKRFPLCHTRNLLSAAANYLNPALKGLHLKLFKKFQTTKEWLASQVKDNVECQPVAIVLSADLSPNSKLKRKLNVRLEKQEPTSELNPILSEMCQYEYLPDAKKDFPILDLWKLHSNTLPELSSLARQILAIPASSTKSERVFSSGGNVVRSSRHNLHPEKVEQIISIRENIILLEKLGKKTLN</sequence>
<organism evidence="11 12">
    <name type="scientific">Hydra vulgaris</name>
    <name type="common">Hydra</name>
    <name type="synonym">Hydra attenuata</name>
    <dbReference type="NCBI Taxonomy" id="6087"/>
    <lineage>
        <taxon>Eukaryota</taxon>
        <taxon>Metazoa</taxon>
        <taxon>Cnidaria</taxon>
        <taxon>Hydrozoa</taxon>
        <taxon>Hydroidolina</taxon>
        <taxon>Anthoathecata</taxon>
        <taxon>Aplanulata</taxon>
        <taxon>Hydridae</taxon>
        <taxon>Hydra</taxon>
    </lineage>
</organism>
<feature type="domain" description="BED-type" evidence="10">
    <location>
        <begin position="3"/>
        <end position="53"/>
    </location>
</feature>
<keyword evidence="8" id="KW-0539">Nucleus</keyword>
<reference evidence="12" key="1">
    <citation type="submission" date="2025-08" db="UniProtKB">
        <authorList>
            <consortium name="RefSeq"/>
        </authorList>
    </citation>
    <scope>IDENTIFICATION</scope>
</reference>
<dbReference type="PROSITE" id="PS50808">
    <property type="entry name" value="ZF_BED"/>
    <property type="match status" value="1"/>
</dbReference>
<dbReference type="SMART" id="SM00614">
    <property type="entry name" value="ZnF_BED"/>
    <property type="match status" value="1"/>
</dbReference>
<name>A0ABM4DHB1_HYDVU</name>
<proteinExistence type="predicted"/>
<dbReference type="SUPFAM" id="SSF140996">
    <property type="entry name" value="Hermes dimerisation domain"/>
    <property type="match status" value="1"/>
</dbReference>
<evidence type="ECO:0000313" key="11">
    <source>
        <dbReference type="Proteomes" id="UP001652625"/>
    </source>
</evidence>
<keyword evidence="6" id="KW-0238">DNA-binding</keyword>
<dbReference type="InterPro" id="IPR052035">
    <property type="entry name" value="ZnF_BED_domain_contain"/>
</dbReference>
<evidence type="ECO:0000256" key="3">
    <source>
        <dbReference type="ARBA" id="ARBA00022771"/>
    </source>
</evidence>
<keyword evidence="4" id="KW-0862">Zinc</keyword>
<dbReference type="Pfam" id="PF02892">
    <property type="entry name" value="zf-BED"/>
    <property type="match status" value="1"/>
</dbReference>
<accession>A0ABM4DHB1</accession>
<dbReference type="GeneID" id="136090820"/>
<keyword evidence="2" id="KW-0479">Metal-binding</keyword>
<dbReference type="InterPro" id="IPR003656">
    <property type="entry name" value="Znf_BED"/>
</dbReference>
<keyword evidence="5" id="KW-0805">Transcription regulation</keyword>
<evidence type="ECO:0000256" key="4">
    <source>
        <dbReference type="ARBA" id="ARBA00022833"/>
    </source>
</evidence>
<dbReference type="PANTHER" id="PTHR46481">
    <property type="entry name" value="ZINC FINGER BED DOMAIN-CONTAINING PROTEIN 4"/>
    <property type="match status" value="1"/>
</dbReference>
<keyword evidence="11" id="KW-1185">Reference proteome</keyword>
<evidence type="ECO:0000256" key="2">
    <source>
        <dbReference type="ARBA" id="ARBA00022723"/>
    </source>
</evidence>
<keyword evidence="3 9" id="KW-0863">Zinc-finger</keyword>
<evidence type="ECO:0000256" key="9">
    <source>
        <dbReference type="PROSITE-ProRule" id="PRU00027"/>
    </source>
</evidence>
<dbReference type="InterPro" id="IPR012337">
    <property type="entry name" value="RNaseH-like_sf"/>
</dbReference>
<dbReference type="Pfam" id="PF05699">
    <property type="entry name" value="Dimer_Tnp_hAT"/>
    <property type="match status" value="1"/>
</dbReference>
<dbReference type="SUPFAM" id="SSF53098">
    <property type="entry name" value="Ribonuclease H-like"/>
    <property type="match status" value="1"/>
</dbReference>
<dbReference type="InterPro" id="IPR036236">
    <property type="entry name" value="Znf_C2H2_sf"/>
</dbReference>
<protein>
    <submittedName>
        <fullName evidence="12">E3 SUMO-protein ligase ZBED1-like</fullName>
    </submittedName>
</protein>
<gene>
    <name evidence="12" type="primary">LOC136090820</name>
</gene>
<comment type="subcellular location">
    <subcellularLocation>
        <location evidence="1">Nucleus</location>
    </subcellularLocation>
</comment>